<evidence type="ECO:0000313" key="1">
    <source>
        <dbReference type="EMBL" id="MCP9270914.1"/>
    </source>
</evidence>
<protein>
    <submittedName>
        <fullName evidence="1">DUF1876 domain-containing protein</fullName>
    </submittedName>
</protein>
<name>A0ABT1LXY1_9MYCO</name>
<organism evidence="1 2">
    <name type="scientific">Mycolicibacterium arenosum</name>
    <dbReference type="NCBI Taxonomy" id="2952157"/>
    <lineage>
        <taxon>Bacteria</taxon>
        <taxon>Bacillati</taxon>
        <taxon>Actinomycetota</taxon>
        <taxon>Actinomycetes</taxon>
        <taxon>Mycobacteriales</taxon>
        <taxon>Mycobacteriaceae</taxon>
        <taxon>Mycolicibacterium</taxon>
    </lineage>
</organism>
<keyword evidence="2" id="KW-1185">Reference proteome</keyword>
<dbReference type="RefSeq" id="WP_255057883.1">
    <property type="nucleotide sequence ID" value="NZ_JANDBD010000001.1"/>
</dbReference>
<dbReference type="EMBL" id="JANDBD010000001">
    <property type="protein sequence ID" value="MCP9270914.1"/>
    <property type="molecule type" value="Genomic_DNA"/>
</dbReference>
<proteinExistence type="predicted"/>
<accession>A0ABT1LXY1</accession>
<dbReference type="InterPro" id="IPR015057">
    <property type="entry name" value="Rv2632c-like"/>
</dbReference>
<reference evidence="1 2" key="1">
    <citation type="submission" date="2022-06" db="EMBL/GenBank/DDBJ databases">
        <title>Mycolicibacterium sp. CAU 1645 isolated from seawater.</title>
        <authorList>
            <person name="Kim W."/>
        </authorList>
    </citation>
    <scope>NUCLEOTIDE SEQUENCE [LARGE SCALE GENOMIC DNA]</scope>
    <source>
        <strain evidence="1 2">CAU 1645</strain>
    </source>
</reference>
<dbReference type="Pfam" id="PF08962">
    <property type="entry name" value="Rv2632c-like"/>
    <property type="match status" value="1"/>
</dbReference>
<evidence type="ECO:0000313" key="2">
    <source>
        <dbReference type="Proteomes" id="UP001651690"/>
    </source>
</evidence>
<dbReference type="SUPFAM" id="SSF143212">
    <property type="entry name" value="Rv2632c-like"/>
    <property type="match status" value="1"/>
</dbReference>
<comment type="caution">
    <text evidence="1">The sequence shown here is derived from an EMBL/GenBank/DDBJ whole genome shotgun (WGS) entry which is preliminary data.</text>
</comment>
<gene>
    <name evidence="1" type="ORF">NM203_01800</name>
</gene>
<sequence>MPTSSPRHGDDPVVTIVFDEYNHHNRAVARVHWNGTTVVGRGLSRLDADDEAERRVGEKLALARALSHVVRQLFTDAAIDIEAIATVRSA</sequence>
<dbReference type="InterPro" id="IPR038070">
    <property type="entry name" value="Rv2632c-like_sf"/>
</dbReference>
<dbReference type="Proteomes" id="UP001651690">
    <property type="component" value="Unassembled WGS sequence"/>
</dbReference>
<dbReference type="Gene3D" id="3.30.160.240">
    <property type="entry name" value="Rv1738"/>
    <property type="match status" value="1"/>
</dbReference>